<gene>
    <name evidence="2" type="ORF">DRO07_01945</name>
</gene>
<dbReference type="Proteomes" id="UP000277633">
    <property type="component" value="Unassembled WGS sequence"/>
</dbReference>
<evidence type="ECO:0000313" key="2">
    <source>
        <dbReference type="EMBL" id="RLG69611.1"/>
    </source>
</evidence>
<comment type="caution">
    <text evidence="2">The sequence shown here is derived from an EMBL/GenBank/DDBJ whole genome shotgun (WGS) entry which is preliminary data.</text>
</comment>
<dbReference type="AlphaFoldDB" id="A0A497JII5"/>
<protein>
    <recommendedName>
        <fullName evidence="4">Class III signal peptide-containing protein</fullName>
    </recommendedName>
</protein>
<feature type="transmembrane region" description="Helical" evidence="1">
    <location>
        <begin position="12"/>
        <end position="31"/>
    </location>
</feature>
<sequence length="49" mass="5218">MWKDEKAQTSMEYLLVLGGAVATATVVGLYLKSIPKTAGPQIKKAAQNP</sequence>
<evidence type="ECO:0000256" key="1">
    <source>
        <dbReference type="SAM" id="Phobius"/>
    </source>
</evidence>
<evidence type="ECO:0008006" key="4">
    <source>
        <dbReference type="Google" id="ProtNLM"/>
    </source>
</evidence>
<keyword evidence="1" id="KW-0812">Transmembrane</keyword>
<accession>A0A497JII5</accession>
<organism evidence="2 3">
    <name type="scientific">Candidatus Iainarchaeum sp</name>
    <dbReference type="NCBI Taxonomy" id="3101447"/>
    <lineage>
        <taxon>Archaea</taxon>
        <taxon>Candidatus Iainarchaeota</taxon>
        <taxon>Candidatus Iainarchaeia</taxon>
        <taxon>Candidatus Iainarchaeales</taxon>
        <taxon>Candidatus Iainarchaeaceae</taxon>
        <taxon>Candidatus Iainarchaeum</taxon>
    </lineage>
</organism>
<name>A0A497JII5_9ARCH</name>
<evidence type="ECO:0000313" key="3">
    <source>
        <dbReference type="Proteomes" id="UP000277633"/>
    </source>
</evidence>
<keyword evidence="1" id="KW-0472">Membrane</keyword>
<reference evidence="2 3" key="1">
    <citation type="submission" date="2018-06" db="EMBL/GenBank/DDBJ databases">
        <title>Extensive metabolic versatility and redundancy in microbially diverse, dynamic hydrothermal sediments.</title>
        <authorList>
            <person name="Dombrowski N."/>
            <person name="Teske A."/>
            <person name="Baker B.J."/>
        </authorList>
    </citation>
    <scope>NUCLEOTIDE SEQUENCE [LARGE SCALE GENOMIC DNA]</scope>
    <source>
        <strain evidence="2">B9_G13</strain>
    </source>
</reference>
<proteinExistence type="predicted"/>
<dbReference type="EMBL" id="QMWO01000061">
    <property type="protein sequence ID" value="RLG69611.1"/>
    <property type="molecule type" value="Genomic_DNA"/>
</dbReference>
<keyword evidence="1" id="KW-1133">Transmembrane helix</keyword>